<feature type="region of interest" description="Disordered" evidence="1">
    <location>
        <begin position="46"/>
        <end position="104"/>
    </location>
</feature>
<evidence type="ECO:0000313" key="3">
    <source>
        <dbReference type="Proteomes" id="UP000248291"/>
    </source>
</evidence>
<feature type="compositionally biased region" description="Basic and acidic residues" evidence="1">
    <location>
        <begin position="92"/>
        <end position="104"/>
    </location>
</feature>
<comment type="caution">
    <text evidence="2">The sequence shown here is derived from an EMBL/GenBank/DDBJ whole genome shotgun (WGS) entry which is preliminary data.</text>
</comment>
<accession>A0AAN4QCQ7</accession>
<protein>
    <submittedName>
        <fullName evidence="2">RNA 3'-terminal phosphate cyclase</fullName>
    </submittedName>
</protein>
<dbReference type="Proteomes" id="UP000248291">
    <property type="component" value="Unassembled WGS sequence"/>
</dbReference>
<dbReference type="AlphaFoldDB" id="A0AAN4QCQ7"/>
<evidence type="ECO:0000256" key="1">
    <source>
        <dbReference type="SAM" id="MobiDB-lite"/>
    </source>
</evidence>
<dbReference type="EMBL" id="BGKA01000324">
    <property type="protein sequence ID" value="GBH21628.1"/>
    <property type="molecule type" value="Genomic_DNA"/>
</dbReference>
<reference evidence="2 3" key="1">
    <citation type="submission" date="2018-04" db="EMBL/GenBank/DDBJ databases">
        <title>Draft genome sequence of Pseudomonas syringae pv. actinidiae biovar 3 strains isolated from kiwifruit in Kagawa prefecture.</title>
        <authorList>
            <person name="Tabuchi M."/>
            <person name="Saito M."/>
            <person name="Fujiwara S."/>
            <person name="Sasa N."/>
            <person name="Akimitsu K."/>
            <person name="Gomi K."/>
            <person name="Konishi-Sugita S."/>
            <person name="Hamano K."/>
            <person name="Kataoka I."/>
        </authorList>
    </citation>
    <scope>NUCLEOTIDE SEQUENCE [LARGE SCALE GENOMIC DNA]</scope>
    <source>
        <strain evidence="2 3">MAFF212211</strain>
    </source>
</reference>
<proteinExistence type="predicted"/>
<organism evidence="2 3">
    <name type="scientific">Pseudomonas syringae pv. actinidiae</name>
    <dbReference type="NCBI Taxonomy" id="103796"/>
    <lineage>
        <taxon>Bacteria</taxon>
        <taxon>Pseudomonadati</taxon>
        <taxon>Pseudomonadota</taxon>
        <taxon>Gammaproteobacteria</taxon>
        <taxon>Pseudomonadales</taxon>
        <taxon>Pseudomonadaceae</taxon>
        <taxon>Pseudomonas</taxon>
        <taxon>Pseudomonas syringae</taxon>
    </lineage>
</organism>
<name>A0AAN4QCQ7_PSESF</name>
<gene>
    <name evidence="2" type="ORF">KPSA3_07678</name>
</gene>
<evidence type="ECO:0000313" key="2">
    <source>
        <dbReference type="EMBL" id="GBH21628.1"/>
    </source>
</evidence>
<sequence length="104" mass="11922">MAESGLFLRPRTRLLMAEYSQDTFVHFECRSWPFLMARLNQRKALEADNHHRGRHPSGHADLVNGYSPPAHRIRNTDGDPSRSRHSAPSGLDRLHGTHIDFHDS</sequence>